<proteinExistence type="predicted"/>
<keyword evidence="2" id="KW-1185">Reference proteome</keyword>
<reference evidence="1 2" key="2">
    <citation type="journal article" date="2022" name="Mol. Ecol. Resour.">
        <title>The genomes of chicory, endive, great burdock and yacon provide insights into Asteraceae paleo-polyploidization history and plant inulin production.</title>
        <authorList>
            <person name="Fan W."/>
            <person name="Wang S."/>
            <person name="Wang H."/>
            <person name="Wang A."/>
            <person name="Jiang F."/>
            <person name="Liu H."/>
            <person name="Zhao H."/>
            <person name="Xu D."/>
            <person name="Zhang Y."/>
        </authorList>
    </citation>
    <scope>NUCLEOTIDE SEQUENCE [LARGE SCALE GENOMIC DNA]</scope>
    <source>
        <strain evidence="2">cv. Niubang</strain>
    </source>
</reference>
<accession>A0ACB8YDC6</accession>
<dbReference type="EMBL" id="CM042059">
    <property type="protein sequence ID" value="KAI3681623.1"/>
    <property type="molecule type" value="Genomic_DNA"/>
</dbReference>
<protein>
    <submittedName>
        <fullName evidence="1">Uncharacterized protein</fullName>
    </submittedName>
</protein>
<sequence length="86" mass="9554">MYALMAIWGQPASLDDSPHPRHHLMMIAQRAPESPPPPRCRSIRMNMLLSCCAPLTPPHPVSEAPYKACPGFGGGEDDSRRLWHLP</sequence>
<dbReference type="Proteomes" id="UP001055879">
    <property type="component" value="Linkage Group LG13"/>
</dbReference>
<evidence type="ECO:0000313" key="1">
    <source>
        <dbReference type="EMBL" id="KAI3681623.1"/>
    </source>
</evidence>
<comment type="caution">
    <text evidence="1">The sequence shown here is derived from an EMBL/GenBank/DDBJ whole genome shotgun (WGS) entry which is preliminary data.</text>
</comment>
<evidence type="ECO:0000313" key="2">
    <source>
        <dbReference type="Proteomes" id="UP001055879"/>
    </source>
</evidence>
<gene>
    <name evidence="1" type="ORF">L6452_36425</name>
</gene>
<reference evidence="2" key="1">
    <citation type="journal article" date="2022" name="Mol. Ecol. Resour.">
        <title>The genomes of chicory, endive, great burdock and yacon provide insights into Asteraceae palaeo-polyploidization history and plant inulin production.</title>
        <authorList>
            <person name="Fan W."/>
            <person name="Wang S."/>
            <person name="Wang H."/>
            <person name="Wang A."/>
            <person name="Jiang F."/>
            <person name="Liu H."/>
            <person name="Zhao H."/>
            <person name="Xu D."/>
            <person name="Zhang Y."/>
        </authorList>
    </citation>
    <scope>NUCLEOTIDE SEQUENCE [LARGE SCALE GENOMIC DNA]</scope>
    <source>
        <strain evidence="2">cv. Niubang</strain>
    </source>
</reference>
<organism evidence="1 2">
    <name type="scientific">Arctium lappa</name>
    <name type="common">Greater burdock</name>
    <name type="synonym">Lappa major</name>
    <dbReference type="NCBI Taxonomy" id="4217"/>
    <lineage>
        <taxon>Eukaryota</taxon>
        <taxon>Viridiplantae</taxon>
        <taxon>Streptophyta</taxon>
        <taxon>Embryophyta</taxon>
        <taxon>Tracheophyta</taxon>
        <taxon>Spermatophyta</taxon>
        <taxon>Magnoliopsida</taxon>
        <taxon>eudicotyledons</taxon>
        <taxon>Gunneridae</taxon>
        <taxon>Pentapetalae</taxon>
        <taxon>asterids</taxon>
        <taxon>campanulids</taxon>
        <taxon>Asterales</taxon>
        <taxon>Asteraceae</taxon>
        <taxon>Carduoideae</taxon>
        <taxon>Cardueae</taxon>
        <taxon>Arctiinae</taxon>
        <taxon>Arctium</taxon>
    </lineage>
</organism>
<name>A0ACB8YDC6_ARCLA</name>